<evidence type="ECO:0000256" key="2">
    <source>
        <dbReference type="ARBA" id="ARBA00023128"/>
    </source>
</evidence>
<dbReference type="AlphaFoldDB" id="A0A433D1K6"/>
<protein>
    <recommendedName>
        <fullName evidence="6">ATP synthase subunit K, mitochondrial</fullName>
    </recommendedName>
</protein>
<evidence type="ECO:0000313" key="4">
    <source>
        <dbReference type="EMBL" id="RUP44714.1"/>
    </source>
</evidence>
<organism evidence="4 5">
    <name type="scientific">Jimgerdemannia flammicorona</name>
    <dbReference type="NCBI Taxonomy" id="994334"/>
    <lineage>
        <taxon>Eukaryota</taxon>
        <taxon>Fungi</taxon>
        <taxon>Fungi incertae sedis</taxon>
        <taxon>Mucoromycota</taxon>
        <taxon>Mucoromycotina</taxon>
        <taxon>Endogonomycetes</taxon>
        <taxon>Endogonales</taxon>
        <taxon>Endogonaceae</taxon>
        <taxon>Jimgerdemannia</taxon>
    </lineage>
</organism>
<dbReference type="PANTHER" id="PTHR28074">
    <property type="entry name" value="ATP SYNTHASE SUBUNIT K, MITOCHONDRIAL"/>
    <property type="match status" value="1"/>
</dbReference>
<dbReference type="InterPro" id="IPR021278">
    <property type="entry name" value="ATP19"/>
</dbReference>
<evidence type="ECO:0000256" key="3">
    <source>
        <dbReference type="ARBA" id="ARBA00023136"/>
    </source>
</evidence>
<evidence type="ECO:0000313" key="5">
    <source>
        <dbReference type="Proteomes" id="UP000268093"/>
    </source>
</evidence>
<dbReference type="EMBL" id="RBNI01008439">
    <property type="protein sequence ID" value="RUP44714.1"/>
    <property type="molecule type" value="Genomic_DNA"/>
</dbReference>
<proteinExistence type="predicted"/>
<comment type="caution">
    <text evidence="4">The sequence shown here is derived from an EMBL/GenBank/DDBJ whole genome shotgun (WGS) entry which is preliminary data.</text>
</comment>
<sequence length="75" mass="8065">MAGSHGSYIIAGKTIANEYLALAHLAAFTGIYLVARGSSKPSVTATPPIKASSAEEEEFIKEFLKNAEEEDKKKH</sequence>
<accession>A0A433D1K6</accession>
<evidence type="ECO:0000256" key="1">
    <source>
        <dbReference type="ARBA" id="ARBA00004325"/>
    </source>
</evidence>
<dbReference type="Pfam" id="PF11022">
    <property type="entry name" value="ATP19"/>
    <property type="match status" value="1"/>
</dbReference>
<reference evidence="4 5" key="1">
    <citation type="journal article" date="2018" name="New Phytol.">
        <title>Phylogenomics of Endogonaceae and evolution of mycorrhizas within Mucoromycota.</title>
        <authorList>
            <person name="Chang Y."/>
            <person name="Desiro A."/>
            <person name="Na H."/>
            <person name="Sandor L."/>
            <person name="Lipzen A."/>
            <person name="Clum A."/>
            <person name="Barry K."/>
            <person name="Grigoriev I.V."/>
            <person name="Martin F.M."/>
            <person name="Stajich J.E."/>
            <person name="Smith M.E."/>
            <person name="Bonito G."/>
            <person name="Spatafora J.W."/>
        </authorList>
    </citation>
    <scope>NUCLEOTIDE SEQUENCE [LARGE SCALE GENOMIC DNA]</scope>
    <source>
        <strain evidence="4 5">GMNB39</strain>
    </source>
</reference>
<dbReference type="GO" id="GO:0031966">
    <property type="term" value="C:mitochondrial membrane"/>
    <property type="evidence" value="ECO:0007669"/>
    <property type="project" value="UniProtKB-SubCell"/>
</dbReference>
<dbReference type="PANTHER" id="PTHR28074:SF1">
    <property type="entry name" value="ATP SYNTHASE SUBUNIT K, MITOCHONDRIAL"/>
    <property type="match status" value="1"/>
</dbReference>
<evidence type="ECO:0008006" key="6">
    <source>
        <dbReference type="Google" id="ProtNLM"/>
    </source>
</evidence>
<dbReference type="GO" id="GO:0015986">
    <property type="term" value="P:proton motive force-driven ATP synthesis"/>
    <property type="evidence" value="ECO:0007669"/>
    <property type="project" value="TreeGrafter"/>
</dbReference>
<keyword evidence="2" id="KW-0496">Mitochondrion</keyword>
<dbReference type="Proteomes" id="UP000268093">
    <property type="component" value="Unassembled WGS sequence"/>
</dbReference>
<name>A0A433D1K6_9FUNG</name>
<dbReference type="OrthoDB" id="2094445at2759"/>
<keyword evidence="5" id="KW-1185">Reference proteome</keyword>
<gene>
    <name evidence="4" type="ORF">BC936DRAFT_149094</name>
</gene>
<comment type="subcellular location">
    <subcellularLocation>
        <location evidence="1">Mitochondrion membrane</location>
    </subcellularLocation>
</comment>
<keyword evidence="3" id="KW-0472">Membrane</keyword>